<dbReference type="AlphaFoldDB" id="A0A4Y2TF98"/>
<gene>
    <name evidence="2" type="ORF">AVEN_52889_1</name>
</gene>
<dbReference type="Proteomes" id="UP000499080">
    <property type="component" value="Unassembled WGS sequence"/>
</dbReference>
<evidence type="ECO:0000313" key="3">
    <source>
        <dbReference type="Proteomes" id="UP000499080"/>
    </source>
</evidence>
<keyword evidence="3" id="KW-1185">Reference proteome</keyword>
<name>A0A4Y2TF98_ARAVE</name>
<reference evidence="2 3" key="1">
    <citation type="journal article" date="2019" name="Sci. Rep.">
        <title>Orb-weaving spider Araneus ventricosus genome elucidates the spidroin gene catalogue.</title>
        <authorList>
            <person name="Kono N."/>
            <person name="Nakamura H."/>
            <person name="Ohtoshi R."/>
            <person name="Moran D.A.P."/>
            <person name="Shinohara A."/>
            <person name="Yoshida Y."/>
            <person name="Fujiwara M."/>
            <person name="Mori M."/>
            <person name="Tomita M."/>
            <person name="Arakawa K."/>
        </authorList>
    </citation>
    <scope>NUCLEOTIDE SEQUENCE [LARGE SCALE GENOMIC DNA]</scope>
</reference>
<sequence>MSVGTPYTKSRANGENRCNFPRKKIDEAQRVEITEVNEDRGAAKYPEPSRDYYDILSAGSYKNKLLNPRLNYCVWSSEIMKLDRRHLALLRKCCLRQIYCDLLLLICIYFCSVLLPCASA</sequence>
<accession>A0A4Y2TF98</accession>
<protein>
    <submittedName>
        <fullName evidence="2">Uncharacterized protein</fullName>
    </submittedName>
</protein>
<keyword evidence="1" id="KW-0472">Membrane</keyword>
<proteinExistence type="predicted"/>
<evidence type="ECO:0000256" key="1">
    <source>
        <dbReference type="SAM" id="Phobius"/>
    </source>
</evidence>
<dbReference type="EMBL" id="BGPR01027521">
    <property type="protein sequence ID" value="GBN98079.1"/>
    <property type="molecule type" value="Genomic_DNA"/>
</dbReference>
<evidence type="ECO:0000313" key="2">
    <source>
        <dbReference type="EMBL" id="GBN98079.1"/>
    </source>
</evidence>
<feature type="transmembrane region" description="Helical" evidence="1">
    <location>
        <begin position="98"/>
        <end position="115"/>
    </location>
</feature>
<organism evidence="2 3">
    <name type="scientific">Araneus ventricosus</name>
    <name type="common">Orbweaver spider</name>
    <name type="synonym">Epeira ventricosa</name>
    <dbReference type="NCBI Taxonomy" id="182803"/>
    <lineage>
        <taxon>Eukaryota</taxon>
        <taxon>Metazoa</taxon>
        <taxon>Ecdysozoa</taxon>
        <taxon>Arthropoda</taxon>
        <taxon>Chelicerata</taxon>
        <taxon>Arachnida</taxon>
        <taxon>Araneae</taxon>
        <taxon>Araneomorphae</taxon>
        <taxon>Entelegynae</taxon>
        <taxon>Araneoidea</taxon>
        <taxon>Araneidae</taxon>
        <taxon>Araneus</taxon>
    </lineage>
</organism>
<keyword evidence="1" id="KW-1133">Transmembrane helix</keyword>
<keyword evidence="1" id="KW-0812">Transmembrane</keyword>
<comment type="caution">
    <text evidence="2">The sequence shown here is derived from an EMBL/GenBank/DDBJ whole genome shotgun (WGS) entry which is preliminary data.</text>
</comment>